<dbReference type="EMBL" id="KR029591">
    <property type="protein sequence ID" value="AKH47305.1"/>
    <property type="molecule type" value="Genomic_DNA"/>
</dbReference>
<accession>A0A0F7L5W4</accession>
<name>A0A0F7L5W4_9VIRU</name>
<evidence type="ECO:0000313" key="1">
    <source>
        <dbReference type="EMBL" id="AKH47305.1"/>
    </source>
</evidence>
<organism evidence="1">
    <name type="scientific">uncultured marine virus</name>
    <dbReference type="NCBI Taxonomy" id="186617"/>
    <lineage>
        <taxon>Viruses</taxon>
        <taxon>environmental samples</taxon>
    </lineage>
</organism>
<reference evidence="1" key="2">
    <citation type="submission" date="2015-03" db="EMBL/GenBank/DDBJ databases">
        <authorList>
            <person name="Chow C.-E.T."/>
            <person name="Winget D.M."/>
            <person name="White R.A.III."/>
            <person name="Hallam S.J."/>
            <person name="Suttle C.A."/>
        </authorList>
    </citation>
    <scope>NUCLEOTIDE SEQUENCE</scope>
    <source>
        <strain evidence="1">H4084949</strain>
    </source>
</reference>
<sequence length="116" mass="13053">MPRLTAEQYAARKPRPPFREGRYIQPHGVWAALKAHLSDEPEGYSLSKAAFMLGAAEALTLHPLDGRTAINDEAMEHWNTLGHNTVAGKFWLTKGNRAQAWNYALERFDVLDARHG</sequence>
<proteinExistence type="predicted"/>
<protein>
    <submittedName>
        <fullName evidence="1">Uncharacterized protein</fullName>
    </submittedName>
</protein>
<reference evidence="1" key="1">
    <citation type="journal article" date="2015" name="Front. Microbiol.">
        <title>Combining genomic sequencing methods to explore viral diversity and reveal potential virus-host interactions.</title>
        <authorList>
            <person name="Chow C.E."/>
            <person name="Winget D.M."/>
            <person name="White R.A.III."/>
            <person name="Hallam S.J."/>
            <person name="Suttle C.A."/>
        </authorList>
    </citation>
    <scope>NUCLEOTIDE SEQUENCE</scope>
    <source>
        <strain evidence="1">H4084949</strain>
    </source>
</reference>